<protein>
    <submittedName>
        <fullName evidence="3">DH200=94 genomic scaffold, scaffold_216</fullName>
    </submittedName>
</protein>
<dbReference type="Gene3D" id="1.25.40.10">
    <property type="entry name" value="Tetratricopeptide repeat domain"/>
    <property type="match status" value="1"/>
</dbReference>
<evidence type="ECO:0000256" key="2">
    <source>
        <dbReference type="PROSITE-ProRule" id="PRU00708"/>
    </source>
</evidence>
<accession>A0A068VBQ0</accession>
<keyword evidence="1" id="KW-0677">Repeat</keyword>
<dbReference type="PROSITE" id="PS51375">
    <property type="entry name" value="PPR"/>
    <property type="match status" value="2"/>
</dbReference>
<dbReference type="AlphaFoldDB" id="A0A068VBQ0"/>
<dbReference type="Pfam" id="PF13041">
    <property type="entry name" value="PPR_2"/>
    <property type="match status" value="1"/>
</dbReference>
<dbReference type="PANTHER" id="PTHR45613:SF207">
    <property type="entry name" value="OS08G0300700 PROTEIN"/>
    <property type="match status" value="1"/>
</dbReference>
<dbReference type="PANTHER" id="PTHR45613">
    <property type="entry name" value="PENTATRICOPEPTIDE REPEAT-CONTAINING PROTEIN"/>
    <property type="match status" value="1"/>
</dbReference>
<evidence type="ECO:0000313" key="3">
    <source>
        <dbReference type="EMBL" id="CDP18151.1"/>
    </source>
</evidence>
<dbReference type="InParanoid" id="A0A068VBQ0"/>
<dbReference type="Gramene" id="CDP18151">
    <property type="protein sequence ID" value="CDP18151"/>
    <property type="gene ID" value="GSCOC_T00013734001"/>
</dbReference>
<organism evidence="3 4">
    <name type="scientific">Coffea canephora</name>
    <name type="common">Robusta coffee</name>
    <dbReference type="NCBI Taxonomy" id="49390"/>
    <lineage>
        <taxon>Eukaryota</taxon>
        <taxon>Viridiplantae</taxon>
        <taxon>Streptophyta</taxon>
        <taxon>Embryophyta</taxon>
        <taxon>Tracheophyta</taxon>
        <taxon>Spermatophyta</taxon>
        <taxon>Magnoliopsida</taxon>
        <taxon>eudicotyledons</taxon>
        <taxon>Gunneridae</taxon>
        <taxon>Pentapetalae</taxon>
        <taxon>asterids</taxon>
        <taxon>lamiids</taxon>
        <taxon>Gentianales</taxon>
        <taxon>Rubiaceae</taxon>
        <taxon>Ixoroideae</taxon>
        <taxon>Gardenieae complex</taxon>
        <taxon>Bertiereae - Coffeeae clade</taxon>
        <taxon>Coffeeae</taxon>
        <taxon>Coffea</taxon>
    </lineage>
</organism>
<reference evidence="4" key="1">
    <citation type="journal article" date="2014" name="Science">
        <title>The coffee genome provides insight into the convergent evolution of caffeine biosynthesis.</title>
        <authorList>
            <person name="Denoeud F."/>
            <person name="Carretero-Paulet L."/>
            <person name="Dereeper A."/>
            <person name="Droc G."/>
            <person name="Guyot R."/>
            <person name="Pietrella M."/>
            <person name="Zheng C."/>
            <person name="Alberti A."/>
            <person name="Anthony F."/>
            <person name="Aprea G."/>
            <person name="Aury J.M."/>
            <person name="Bento P."/>
            <person name="Bernard M."/>
            <person name="Bocs S."/>
            <person name="Campa C."/>
            <person name="Cenci A."/>
            <person name="Combes M.C."/>
            <person name="Crouzillat D."/>
            <person name="Da Silva C."/>
            <person name="Daddiego L."/>
            <person name="De Bellis F."/>
            <person name="Dussert S."/>
            <person name="Garsmeur O."/>
            <person name="Gayraud T."/>
            <person name="Guignon V."/>
            <person name="Jahn K."/>
            <person name="Jamilloux V."/>
            <person name="Joet T."/>
            <person name="Labadie K."/>
            <person name="Lan T."/>
            <person name="Leclercq J."/>
            <person name="Lepelley M."/>
            <person name="Leroy T."/>
            <person name="Li L.T."/>
            <person name="Librado P."/>
            <person name="Lopez L."/>
            <person name="Munoz A."/>
            <person name="Noel B."/>
            <person name="Pallavicini A."/>
            <person name="Perrotta G."/>
            <person name="Poncet V."/>
            <person name="Pot D."/>
            <person name="Priyono X."/>
            <person name="Rigoreau M."/>
            <person name="Rouard M."/>
            <person name="Rozas J."/>
            <person name="Tranchant-Dubreuil C."/>
            <person name="VanBuren R."/>
            <person name="Zhang Q."/>
            <person name="Andrade A.C."/>
            <person name="Argout X."/>
            <person name="Bertrand B."/>
            <person name="de Kochko A."/>
            <person name="Graziosi G."/>
            <person name="Henry R.J."/>
            <person name="Jayarama X."/>
            <person name="Ming R."/>
            <person name="Nagai C."/>
            <person name="Rounsley S."/>
            <person name="Sankoff D."/>
            <person name="Giuliano G."/>
            <person name="Albert V.A."/>
            <person name="Wincker P."/>
            <person name="Lashermes P."/>
        </authorList>
    </citation>
    <scope>NUCLEOTIDE SEQUENCE [LARGE SCALE GENOMIC DNA]</scope>
    <source>
        <strain evidence="4">cv. DH200-94</strain>
    </source>
</reference>
<proteinExistence type="predicted"/>
<dbReference type="OrthoDB" id="42736at2759"/>
<dbReference type="Proteomes" id="UP000295252">
    <property type="component" value="Unassembled WGS sequence"/>
</dbReference>
<evidence type="ECO:0000256" key="1">
    <source>
        <dbReference type="ARBA" id="ARBA00022737"/>
    </source>
</evidence>
<dbReference type="NCBIfam" id="TIGR00756">
    <property type="entry name" value="PPR"/>
    <property type="match status" value="2"/>
</dbReference>
<feature type="repeat" description="PPR" evidence="2">
    <location>
        <begin position="45"/>
        <end position="79"/>
    </location>
</feature>
<keyword evidence="4" id="KW-1185">Reference proteome</keyword>
<sequence length="85" mass="10007">MEKRRRCKPNVNVYNTIIDSFCKDKMVGEALALLQEMIEKGIPSDVVTYNCLIGGQCNLNRWKDVTKLFSEMKDYKITTQWWMPQ</sequence>
<dbReference type="OMA" id="IELCHEM"/>
<gene>
    <name evidence="3" type="ORF">GSCOC_T00013734001</name>
</gene>
<dbReference type="InterPro" id="IPR002885">
    <property type="entry name" value="PPR_rpt"/>
</dbReference>
<feature type="repeat" description="PPR" evidence="2">
    <location>
        <begin position="10"/>
        <end position="44"/>
    </location>
</feature>
<dbReference type="PhylomeDB" id="A0A068VBQ0"/>
<name>A0A068VBQ0_COFCA</name>
<dbReference type="EMBL" id="HG739300">
    <property type="protein sequence ID" value="CDP18151.1"/>
    <property type="molecule type" value="Genomic_DNA"/>
</dbReference>
<dbReference type="InterPro" id="IPR011990">
    <property type="entry name" value="TPR-like_helical_dom_sf"/>
</dbReference>
<evidence type="ECO:0000313" key="4">
    <source>
        <dbReference type="Proteomes" id="UP000295252"/>
    </source>
</evidence>